<evidence type="ECO:0000313" key="6">
    <source>
        <dbReference type="EnsemblMetazoa" id="CapteP170585"/>
    </source>
</evidence>
<comment type="similarity">
    <text evidence="1">Belongs to the type-B carboxylesterase/lipase family.</text>
</comment>
<accession>R7TEQ8</accession>
<dbReference type="SUPFAM" id="SSF53474">
    <property type="entry name" value="alpha/beta-Hydrolases"/>
    <property type="match status" value="1"/>
</dbReference>
<dbReference type="OMA" id="FADWAVT"/>
<evidence type="ECO:0000313" key="5">
    <source>
        <dbReference type="EMBL" id="ELT89551.1"/>
    </source>
</evidence>
<reference evidence="5 7" key="2">
    <citation type="journal article" date="2013" name="Nature">
        <title>Insights into bilaterian evolution from three spiralian genomes.</title>
        <authorList>
            <person name="Simakov O."/>
            <person name="Marletaz F."/>
            <person name="Cho S.J."/>
            <person name="Edsinger-Gonzales E."/>
            <person name="Havlak P."/>
            <person name="Hellsten U."/>
            <person name="Kuo D.H."/>
            <person name="Larsson T."/>
            <person name="Lv J."/>
            <person name="Arendt D."/>
            <person name="Savage R."/>
            <person name="Osoegawa K."/>
            <person name="de Jong P."/>
            <person name="Grimwood J."/>
            <person name="Chapman J.A."/>
            <person name="Shapiro H."/>
            <person name="Aerts A."/>
            <person name="Otillar R.P."/>
            <person name="Terry A.Y."/>
            <person name="Boore J.L."/>
            <person name="Grigoriev I.V."/>
            <person name="Lindberg D.R."/>
            <person name="Seaver E.C."/>
            <person name="Weisblat D.A."/>
            <person name="Putnam N.H."/>
            <person name="Rokhsar D.S."/>
        </authorList>
    </citation>
    <scope>NUCLEOTIDE SEQUENCE</scope>
    <source>
        <strain evidence="5 7">I ESC-2004</strain>
    </source>
</reference>
<keyword evidence="3" id="KW-0812">Transmembrane</keyword>
<evidence type="ECO:0000256" key="1">
    <source>
        <dbReference type="ARBA" id="ARBA00005964"/>
    </source>
</evidence>
<keyword evidence="3" id="KW-1133">Transmembrane helix</keyword>
<sequence length="511" mass="58180">MVFAAVELQDEDCLHLNIFSPSNSQGKRYPVMVYIHGGSYRVGSGNSFLGHVLAQHGIVVVNINYRLEALGFLTTGDDLLPGNYGLLDQIAALKWVKQNIAAFAGDPSRVTIAGNSAGGASVGLLNVSPAARGLFNQAIIQSGSPLAFWATHNETANLRNFFRHYANVHGCQQNSISELIACLREIPWQLFNFELRFELPRISPSRTDIRPRVDKSVLESMAVDLYKTAHINVKSIMTGVVKSEWSRHITLFLHEDLLPNKPHLAIHHVFADRFWWDPAITQVVVHEYTNWSRRDDQVENRRNYLQCISDMAMLAPTVKLADMCSKRGVSVYLYQFNHESHSDETFQPWQANYHQIELNYVFGSPFTNIDTEQGLQMNFTREDRAVSVRMMQHWSNYVKYGTPNAAKEANRRWTPFKSKTMDYLEIETAADEMKTFIRAEKVSFWNDLIPSLREQLASAGHTMPDRGPFFWVFVILSVVLLILLLVSLVLITRIRTMRNPQPIRPVTPTNV</sequence>
<dbReference type="AlphaFoldDB" id="R7TEQ8"/>
<evidence type="ECO:0000313" key="7">
    <source>
        <dbReference type="Proteomes" id="UP000014760"/>
    </source>
</evidence>
<comment type="similarity">
    <text evidence="2">Belongs to the 'GDXG' lipolytic enzyme family.</text>
</comment>
<feature type="transmembrane region" description="Helical" evidence="3">
    <location>
        <begin position="469"/>
        <end position="491"/>
    </location>
</feature>
<dbReference type="OrthoDB" id="408631at2759"/>
<evidence type="ECO:0000259" key="4">
    <source>
        <dbReference type="Pfam" id="PF00135"/>
    </source>
</evidence>
<feature type="domain" description="Carboxylesterase type B" evidence="4">
    <location>
        <begin position="9"/>
        <end position="445"/>
    </location>
</feature>
<dbReference type="EnsemblMetazoa" id="CapteT170585">
    <property type="protein sequence ID" value="CapteP170585"/>
    <property type="gene ID" value="CapteG170585"/>
</dbReference>
<dbReference type="InterPro" id="IPR029058">
    <property type="entry name" value="AB_hydrolase_fold"/>
</dbReference>
<keyword evidence="7" id="KW-1185">Reference proteome</keyword>
<dbReference type="Gene3D" id="3.40.50.1820">
    <property type="entry name" value="alpha/beta hydrolase"/>
    <property type="match status" value="1"/>
</dbReference>
<evidence type="ECO:0000256" key="3">
    <source>
        <dbReference type="SAM" id="Phobius"/>
    </source>
</evidence>
<dbReference type="InterPro" id="IPR002018">
    <property type="entry name" value="CarbesteraseB"/>
</dbReference>
<organism evidence="5">
    <name type="scientific">Capitella teleta</name>
    <name type="common">Polychaete worm</name>
    <dbReference type="NCBI Taxonomy" id="283909"/>
    <lineage>
        <taxon>Eukaryota</taxon>
        <taxon>Metazoa</taxon>
        <taxon>Spiralia</taxon>
        <taxon>Lophotrochozoa</taxon>
        <taxon>Annelida</taxon>
        <taxon>Polychaeta</taxon>
        <taxon>Sedentaria</taxon>
        <taxon>Scolecida</taxon>
        <taxon>Capitellidae</taxon>
        <taxon>Capitella</taxon>
    </lineage>
</organism>
<keyword evidence="3" id="KW-0472">Membrane</keyword>
<dbReference type="PROSITE" id="PS01173">
    <property type="entry name" value="LIPASE_GDXG_HIS"/>
    <property type="match status" value="1"/>
</dbReference>
<dbReference type="Proteomes" id="UP000014760">
    <property type="component" value="Unassembled WGS sequence"/>
</dbReference>
<dbReference type="PANTHER" id="PTHR43903">
    <property type="entry name" value="NEUROLIGIN"/>
    <property type="match status" value="1"/>
</dbReference>
<protein>
    <recommendedName>
        <fullName evidence="4">Carboxylesterase type B domain-containing protein</fullName>
    </recommendedName>
</protein>
<dbReference type="EMBL" id="AMQN01014800">
    <property type="status" value="NOT_ANNOTATED_CDS"/>
    <property type="molecule type" value="Genomic_DNA"/>
</dbReference>
<reference evidence="6" key="3">
    <citation type="submission" date="2015-06" db="UniProtKB">
        <authorList>
            <consortium name="EnsemblMetazoa"/>
        </authorList>
    </citation>
    <scope>IDENTIFICATION</scope>
</reference>
<dbReference type="EMBL" id="KB311304">
    <property type="protein sequence ID" value="ELT89551.1"/>
    <property type="molecule type" value="Genomic_DNA"/>
</dbReference>
<proteinExistence type="inferred from homology"/>
<dbReference type="InterPro" id="IPR002168">
    <property type="entry name" value="Lipase_GDXG_HIS_AS"/>
</dbReference>
<dbReference type="Pfam" id="PF00135">
    <property type="entry name" value="COesterase"/>
    <property type="match status" value="1"/>
</dbReference>
<gene>
    <name evidence="5" type="ORF">CAPTEDRAFT_170585</name>
</gene>
<dbReference type="HOGENOM" id="CLU_006586_13_3_1"/>
<evidence type="ECO:0000256" key="2">
    <source>
        <dbReference type="ARBA" id="ARBA00010515"/>
    </source>
</evidence>
<dbReference type="GO" id="GO:0016787">
    <property type="term" value="F:hydrolase activity"/>
    <property type="evidence" value="ECO:0007669"/>
    <property type="project" value="InterPro"/>
</dbReference>
<dbReference type="InterPro" id="IPR051093">
    <property type="entry name" value="Neuroligin/BSAL"/>
</dbReference>
<name>R7TEQ8_CAPTE</name>
<dbReference type="STRING" id="283909.R7TEQ8"/>
<reference evidence="7" key="1">
    <citation type="submission" date="2012-12" db="EMBL/GenBank/DDBJ databases">
        <authorList>
            <person name="Hellsten U."/>
            <person name="Grimwood J."/>
            <person name="Chapman J.A."/>
            <person name="Shapiro H."/>
            <person name="Aerts A."/>
            <person name="Otillar R.P."/>
            <person name="Terry A.Y."/>
            <person name="Boore J.L."/>
            <person name="Simakov O."/>
            <person name="Marletaz F."/>
            <person name="Cho S.-J."/>
            <person name="Edsinger-Gonzales E."/>
            <person name="Havlak P."/>
            <person name="Kuo D.-H."/>
            <person name="Larsson T."/>
            <person name="Lv J."/>
            <person name="Arendt D."/>
            <person name="Savage R."/>
            <person name="Osoegawa K."/>
            <person name="de Jong P."/>
            <person name="Lindberg D.R."/>
            <person name="Seaver E.C."/>
            <person name="Weisblat D.A."/>
            <person name="Putnam N.H."/>
            <person name="Grigoriev I.V."/>
            <person name="Rokhsar D.S."/>
        </authorList>
    </citation>
    <scope>NUCLEOTIDE SEQUENCE</scope>
    <source>
        <strain evidence="7">I ESC-2004</strain>
    </source>
</reference>